<accession>A0A0Q3RCV2</accession>
<proteinExistence type="predicted"/>
<dbReference type="EnsemblPlants" id="KQK11002">
    <property type="protein sequence ID" value="KQK11002"/>
    <property type="gene ID" value="BRADI_2g57532v3"/>
</dbReference>
<gene>
    <name evidence="2" type="ORF">BRADI_2g57532v3</name>
</gene>
<name>A0A0Q3RCV2_BRADI</name>
<dbReference type="Gramene" id="KQK11002">
    <property type="protein sequence ID" value="KQK11002"/>
    <property type="gene ID" value="BRADI_2g57532v3"/>
</dbReference>
<dbReference type="EMBL" id="CM000881">
    <property type="protein sequence ID" value="KQK11002.1"/>
    <property type="molecule type" value="Genomic_DNA"/>
</dbReference>
<protein>
    <submittedName>
        <fullName evidence="2 3">Uncharacterized protein</fullName>
    </submittedName>
</protein>
<feature type="compositionally biased region" description="Basic residues" evidence="1">
    <location>
        <begin position="16"/>
        <end position="37"/>
    </location>
</feature>
<reference evidence="2 3" key="1">
    <citation type="journal article" date="2010" name="Nature">
        <title>Genome sequencing and analysis of the model grass Brachypodium distachyon.</title>
        <authorList>
            <consortium name="International Brachypodium Initiative"/>
        </authorList>
    </citation>
    <scope>NUCLEOTIDE SEQUENCE [LARGE SCALE GENOMIC DNA]</scope>
    <source>
        <strain evidence="2 3">Bd21</strain>
    </source>
</reference>
<reference evidence="2" key="2">
    <citation type="submission" date="2017-06" db="EMBL/GenBank/DDBJ databases">
        <title>WGS assembly of Brachypodium distachyon.</title>
        <authorList>
            <consortium name="The International Brachypodium Initiative"/>
            <person name="Lucas S."/>
            <person name="Harmon-Smith M."/>
            <person name="Lail K."/>
            <person name="Tice H."/>
            <person name="Grimwood J."/>
            <person name="Bruce D."/>
            <person name="Barry K."/>
            <person name="Shu S."/>
            <person name="Lindquist E."/>
            <person name="Wang M."/>
            <person name="Pitluck S."/>
            <person name="Vogel J.P."/>
            <person name="Garvin D.F."/>
            <person name="Mockler T.C."/>
            <person name="Schmutz J."/>
            <person name="Rokhsar D."/>
            <person name="Bevan M.W."/>
        </authorList>
    </citation>
    <scope>NUCLEOTIDE SEQUENCE</scope>
    <source>
        <strain evidence="2">Bd21</strain>
    </source>
</reference>
<feature type="region of interest" description="Disordered" evidence="1">
    <location>
        <begin position="1"/>
        <end position="70"/>
    </location>
</feature>
<evidence type="ECO:0000313" key="2">
    <source>
        <dbReference type="EMBL" id="KQK11002.1"/>
    </source>
</evidence>
<feature type="compositionally biased region" description="Basic and acidic residues" evidence="1">
    <location>
        <begin position="41"/>
        <end position="51"/>
    </location>
</feature>
<evidence type="ECO:0000256" key="1">
    <source>
        <dbReference type="SAM" id="MobiDB-lite"/>
    </source>
</evidence>
<keyword evidence="4" id="KW-1185">Reference proteome</keyword>
<sequence length="85" mass="9718">MDQQKSVPRASSARAHGQHLHQRRHQRGRRARRHGPRRVGAPHEARGHDRHDDEEEEEEGAAARVHGLDIPSELSTYVRVVLVAR</sequence>
<dbReference type="Proteomes" id="UP000008810">
    <property type="component" value="Chromosome 2"/>
</dbReference>
<organism evidence="2">
    <name type="scientific">Brachypodium distachyon</name>
    <name type="common">Purple false brome</name>
    <name type="synonym">Trachynia distachya</name>
    <dbReference type="NCBI Taxonomy" id="15368"/>
    <lineage>
        <taxon>Eukaryota</taxon>
        <taxon>Viridiplantae</taxon>
        <taxon>Streptophyta</taxon>
        <taxon>Embryophyta</taxon>
        <taxon>Tracheophyta</taxon>
        <taxon>Spermatophyta</taxon>
        <taxon>Magnoliopsida</taxon>
        <taxon>Liliopsida</taxon>
        <taxon>Poales</taxon>
        <taxon>Poaceae</taxon>
        <taxon>BOP clade</taxon>
        <taxon>Pooideae</taxon>
        <taxon>Stipodae</taxon>
        <taxon>Brachypodieae</taxon>
        <taxon>Brachypodium</taxon>
    </lineage>
</organism>
<dbReference type="InParanoid" id="A0A0Q3RCV2"/>
<dbReference type="AlphaFoldDB" id="A0A0Q3RCV2"/>
<evidence type="ECO:0000313" key="4">
    <source>
        <dbReference type="Proteomes" id="UP000008810"/>
    </source>
</evidence>
<reference evidence="3" key="3">
    <citation type="submission" date="2018-08" db="UniProtKB">
        <authorList>
            <consortium name="EnsemblPlants"/>
        </authorList>
    </citation>
    <scope>IDENTIFICATION</scope>
    <source>
        <strain evidence="3">cv. Bd21</strain>
    </source>
</reference>
<evidence type="ECO:0000313" key="3">
    <source>
        <dbReference type="EnsemblPlants" id="KQK11002"/>
    </source>
</evidence>